<name>A0ABT2EMV5_9BACT</name>
<evidence type="ECO:0000259" key="1">
    <source>
        <dbReference type="Pfam" id="PF00578"/>
    </source>
</evidence>
<accession>A0ABT2EMV5</accession>
<dbReference type="EMBL" id="JANUCP010000003">
    <property type="protein sequence ID" value="MCS3919298.1"/>
    <property type="molecule type" value="Genomic_DNA"/>
</dbReference>
<evidence type="ECO:0000313" key="3">
    <source>
        <dbReference type="Proteomes" id="UP001204798"/>
    </source>
</evidence>
<dbReference type="InterPro" id="IPR036249">
    <property type="entry name" value="Thioredoxin-like_sf"/>
</dbReference>
<comment type="caution">
    <text evidence="2">The sequence shown here is derived from an EMBL/GenBank/DDBJ whole genome shotgun (WGS) entry which is preliminary data.</text>
</comment>
<dbReference type="Proteomes" id="UP001204798">
    <property type="component" value="Unassembled WGS sequence"/>
</dbReference>
<dbReference type="Gene3D" id="3.40.30.10">
    <property type="entry name" value="Glutaredoxin"/>
    <property type="match status" value="1"/>
</dbReference>
<protein>
    <submittedName>
        <fullName evidence="2">Cytochrome oxidase Cu insertion factor (SCO1/SenC/PrrC family)</fullName>
    </submittedName>
</protein>
<evidence type="ECO:0000313" key="2">
    <source>
        <dbReference type="EMBL" id="MCS3919298.1"/>
    </source>
</evidence>
<sequence length="64" mass="7304">MRGTIWLFVAFLVFSSPSFPQQQKTHPLVGKNAPDFVLPTADGKKFRLSDLRGKVVLLNFFAHW</sequence>
<proteinExistence type="predicted"/>
<gene>
    <name evidence="2" type="ORF">M2350_001711</name>
</gene>
<organism evidence="2 3">
    <name type="scientific">Candidatus Fervidibacter sacchari</name>
    <dbReference type="NCBI Taxonomy" id="1448929"/>
    <lineage>
        <taxon>Bacteria</taxon>
        <taxon>Candidatus Fervidibacterota</taxon>
        <taxon>Candidatus Fervidibacter</taxon>
    </lineage>
</organism>
<dbReference type="InterPro" id="IPR000866">
    <property type="entry name" value="AhpC/TSA"/>
</dbReference>
<dbReference type="Pfam" id="PF00578">
    <property type="entry name" value="AhpC-TSA"/>
    <property type="match status" value="1"/>
</dbReference>
<feature type="domain" description="Alkyl hydroperoxide reductase subunit C/ Thiol specific antioxidant" evidence="1">
    <location>
        <begin position="29"/>
        <end position="63"/>
    </location>
</feature>
<keyword evidence="3" id="KW-1185">Reference proteome</keyword>
<dbReference type="SUPFAM" id="SSF52833">
    <property type="entry name" value="Thioredoxin-like"/>
    <property type="match status" value="1"/>
</dbReference>
<reference evidence="2 3" key="1">
    <citation type="submission" date="2022-08" db="EMBL/GenBank/DDBJ databases">
        <title>Bacterial and archaeal communities from various locations to study Microbial Dark Matter (Phase II).</title>
        <authorList>
            <person name="Stepanauskas R."/>
        </authorList>
    </citation>
    <scope>NUCLEOTIDE SEQUENCE [LARGE SCALE GENOMIC DNA]</scope>
    <source>
        <strain evidence="2 3">PD1</strain>
    </source>
</reference>